<accession>A0AAV3A7G9</accession>
<dbReference type="PANTHER" id="PTHR23267">
    <property type="entry name" value="IMMUNOGLOBULIN LIGHT CHAIN"/>
    <property type="match status" value="1"/>
</dbReference>
<keyword evidence="2" id="KW-0732">Signal</keyword>
<dbReference type="SUPFAM" id="SSF48726">
    <property type="entry name" value="Immunoglobulin"/>
    <property type="match status" value="2"/>
</dbReference>
<dbReference type="EMBL" id="DYDO01000006">
    <property type="protein sequence ID" value="DBA23059.1"/>
    <property type="molecule type" value="Genomic_DNA"/>
</dbReference>
<comment type="caution">
    <text evidence="4">The sequence shown here is derived from an EMBL/GenBank/DDBJ whole genome shotgun (WGS) entry which is preliminary data.</text>
</comment>
<feature type="signal peptide" evidence="2">
    <location>
        <begin position="1"/>
        <end position="19"/>
    </location>
</feature>
<dbReference type="Gene3D" id="2.60.40.10">
    <property type="entry name" value="Immunoglobulins"/>
    <property type="match status" value="2"/>
</dbReference>
<evidence type="ECO:0000256" key="2">
    <source>
        <dbReference type="SAM" id="SignalP"/>
    </source>
</evidence>
<sequence length="246" mass="27405">MSWAALFITSVLFCTYCAAQVSVTQPTSESISLGDTVSLSCTVSGFSIGDRWVHWFQQKTGEKPQYLLQYKSDSEKHHGTGIPDRFFGSKDTSKNTGYLFINSATAEDEADYYCFMWHESGSISQTLWWIFGGGTGLTVLNGEVKAPSVLLYPPSQEEMKTGMATVVCFMNDFYPRVLSMEFQVNGQKRTDGVSTSQVIKQSNNLYTASSFLSLNSTEYDKCESISCKVTHEGKDVIQTLNRSECM</sequence>
<dbReference type="FunFam" id="2.60.40.10:FF:000283">
    <property type="entry name" value="Immunoglobulin kappa constant"/>
    <property type="match status" value="1"/>
</dbReference>
<keyword evidence="1" id="KW-1015">Disulfide bond</keyword>
<dbReference type="SMART" id="SM00409">
    <property type="entry name" value="IG"/>
    <property type="match status" value="1"/>
</dbReference>
<name>A0AAV3A7G9_PYXAD</name>
<dbReference type="InterPro" id="IPR013783">
    <property type="entry name" value="Ig-like_fold"/>
</dbReference>
<dbReference type="InterPro" id="IPR013106">
    <property type="entry name" value="Ig_V-set"/>
</dbReference>
<dbReference type="InterPro" id="IPR003599">
    <property type="entry name" value="Ig_sub"/>
</dbReference>
<dbReference type="InterPro" id="IPR007110">
    <property type="entry name" value="Ig-like_dom"/>
</dbReference>
<evidence type="ECO:0000256" key="1">
    <source>
        <dbReference type="ARBA" id="ARBA00023157"/>
    </source>
</evidence>
<dbReference type="Pfam" id="PF07686">
    <property type="entry name" value="V-set"/>
    <property type="match status" value="1"/>
</dbReference>
<feature type="domain" description="Ig-like" evidence="3">
    <location>
        <begin position="147"/>
        <end position="241"/>
    </location>
</feature>
<keyword evidence="5" id="KW-1185">Reference proteome</keyword>
<dbReference type="AlphaFoldDB" id="A0AAV3A7G9"/>
<proteinExistence type="predicted"/>
<evidence type="ECO:0000313" key="5">
    <source>
        <dbReference type="Proteomes" id="UP001181693"/>
    </source>
</evidence>
<dbReference type="PROSITE" id="PS50835">
    <property type="entry name" value="IG_LIKE"/>
    <property type="match status" value="2"/>
</dbReference>
<organism evidence="4 5">
    <name type="scientific">Pyxicephalus adspersus</name>
    <name type="common">African bullfrog</name>
    <dbReference type="NCBI Taxonomy" id="30357"/>
    <lineage>
        <taxon>Eukaryota</taxon>
        <taxon>Metazoa</taxon>
        <taxon>Chordata</taxon>
        <taxon>Craniata</taxon>
        <taxon>Vertebrata</taxon>
        <taxon>Euteleostomi</taxon>
        <taxon>Amphibia</taxon>
        <taxon>Batrachia</taxon>
        <taxon>Anura</taxon>
        <taxon>Neobatrachia</taxon>
        <taxon>Ranoidea</taxon>
        <taxon>Pyxicephalidae</taxon>
        <taxon>Pyxicephalinae</taxon>
        <taxon>Pyxicephalus</taxon>
    </lineage>
</organism>
<reference evidence="4" key="1">
    <citation type="thesis" date="2020" institute="ProQuest LLC" country="789 East Eisenhower Parkway, Ann Arbor, MI, USA">
        <title>Comparative Genomics and Chromosome Evolution.</title>
        <authorList>
            <person name="Mudd A.B."/>
        </authorList>
    </citation>
    <scope>NUCLEOTIDE SEQUENCE</scope>
    <source>
        <strain evidence="4">1538</strain>
        <tissue evidence="4">Blood</tissue>
    </source>
</reference>
<dbReference type="SMART" id="SM00406">
    <property type="entry name" value="IGv"/>
    <property type="match status" value="1"/>
</dbReference>
<dbReference type="Proteomes" id="UP001181693">
    <property type="component" value="Unassembled WGS sequence"/>
</dbReference>
<dbReference type="Pfam" id="PF07654">
    <property type="entry name" value="C1-set"/>
    <property type="match status" value="1"/>
</dbReference>
<dbReference type="InterPro" id="IPR003597">
    <property type="entry name" value="Ig_C1-set"/>
</dbReference>
<protein>
    <recommendedName>
        <fullName evidence="3">Ig-like domain-containing protein</fullName>
    </recommendedName>
</protein>
<evidence type="ECO:0000259" key="3">
    <source>
        <dbReference type="PROSITE" id="PS50835"/>
    </source>
</evidence>
<gene>
    <name evidence="4" type="ORF">GDO54_014015</name>
</gene>
<feature type="chain" id="PRO_5043573366" description="Ig-like domain-containing protein" evidence="2">
    <location>
        <begin position="20"/>
        <end position="246"/>
    </location>
</feature>
<feature type="domain" description="Ig-like" evidence="3">
    <location>
        <begin position="19"/>
        <end position="124"/>
    </location>
</feature>
<dbReference type="InterPro" id="IPR050150">
    <property type="entry name" value="IgV_Light_Chain"/>
</dbReference>
<dbReference type="InterPro" id="IPR036179">
    <property type="entry name" value="Ig-like_dom_sf"/>
</dbReference>
<evidence type="ECO:0000313" key="4">
    <source>
        <dbReference type="EMBL" id="DBA23059.1"/>
    </source>
</evidence>
<dbReference type="SMART" id="SM00407">
    <property type="entry name" value="IGc1"/>
    <property type="match status" value="1"/>
</dbReference>